<evidence type="ECO:0000313" key="2">
    <source>
        <dbReference type="EMBL" id="MBX64242.1"/>
    </source>
</evidence>
<protein>
    <submittedName>
        <fullName evidence="2">Uncharacterized protein</fullName>
    </submittedName>
</protein>
<name>A0A2P2QB60_RHIMU</name>
<feature type="transmembrane region" description="Helical" evidence="1">
    <location>
        <begin position="52"/>
        <end position="68"/>
    </location>
</feature>
<keyword evidence="1" id="KW-0812">Transmembrane</keyword>
<evidence type="ECO:0000256" key="1">
    <source>
        <dbReference type="SAM" id="Phobius"/>
    </source>
</evidence>
<sequence>MDPTPAARYLISSPTISLPISRVFLCFFFMFFWARQLLFLIPFSGFLEKLRFPNFMFSVFVFLVVWLLRKLDF</sequence>
<feature type="transmembrane region" description="Helical" evidence="1">
    <location>
        <begin position="20"/>
        <end position="40"/>
    </location>
</feature>
<proteinExistence type="predicted"/>
<dbReference type="EMBL" id="GGEC01083758">
    <property type="protein sequence ID" value="MBX64242.1"/>
    <property type="molecule type" value="Transcribed_RNA"/>
</dbReference>
<keyword evidence="1" id="KW-0472">Membrane</keyword>
<keyword evidence="1" id="KW-1133">Transmembrane helix</keyword>
<dbReference type="AlphaFoldDB" id="A0A2P2QB60"/>
<organism evidence="2">
    <name type="scientific">Rhizophora mucronata</name>
    <name type="common">Asiatic mangrove</name>
    <dbReference type="NCBI Taxonomy" id="61149"/>
    <lineage>
        <taxon>Eukaryota</taxon>
        <taxon>Viridiplantae</taxon>
        <taxon>Streptophyta</taxon>
        <taxon>Embryophyta</taxon>
        <taxon>Tracheophyta</taxon>
        <taxon>Spermatophyta</taxon>
        <taxon>Magnoliopsida</taxon>
        <taxon>eudicotyledons</taxon>
        <taxon>Gunneridae</taxon>
        <taxon>Pentapetalae</taxon>
        <taxon>rosids</taxon>
        <taxon>fabids</taxon>
        <taxon>Malpighiales</taxon>
        <taxon>Rhizophoraceae</taxon>
        <taxon>Rhizophora</taxon>
    </lineage>
</organism>
<accession>A0A2P2QB60</accession>
<reference evidence="2" key="1">
    <citation type="submission" date="2018-02" db="EMBL/GenBank/DDBJ databases">
        <title>Rhizophora mucronata_Transcriptome.</title>
        <authorList>
            <person name="Meera S.P."/>
            <person name="Sreeshan A."/>
            <person name="Augustine A."/>
        </authorList>
    </citation>
    <scope>NUCLEOTIDE SEQUENCE</scope>
    <source>
        <tissue evidence="2">Leaf</tissue>
    </source>
</reference>